<evidence type="ECO:0000313" key="1">
    <source>
        <dbReference type="EMBL" id="CAI9303021.1"/>
    </source>
</evidence>
<sequence>MLGLRASRAQYKRMEWNLPLKKDICLTQAFRSHFLLKEDRKKLKVEKEGSDVYEQNEPQIEKADQGEIPLSIGVLRWERNSTSLLGTSRFLSHSFSPLGWPLPATRATMYMDVHKEGTGHLYPFLGEERGKKLQRHLTNFLLEQYYSHFRVFGCTSFVHIPAQLREKLSPRKPLVSFLDMLSPGIDAMT</sequence>
<reference evidence="1" key="1">
    <citation type="submission" date="2023-04" db="EMBL/GenBank/DDBJ databases">
        <authorList>
            <person name="Vijverberg K."/>
            <person name="Xiong W."/>
            <person name="Schranz E."/>
        </authorList>
    </citation>
    <scope>NUCLEOTIDE SEQUENCE</scope>
</reference>
<keyword evidence="2" id="KW-1185">Reference proteome</keyword>
<dbReference type="Proteomes" id="UP001177003">
    <property type="component" value="Chromosome 9"/>
</dbReference>
<organism evidence="1 2">
    <name type="scientific">Lactuca saligna</name>
    <name type="common">Willowleaf lettuce</name>
    <dbReference type="NCBI Taxonomy" id="75948"/>
    <lineage>
        <taxon>Eukaryota</taxon>
        <taxon>Viridiplantae</taxon>
        <taxon>Streptophyta</taxon>
        <taxon>Embryophyta</taxon>
        <taxon>Tracheophyta</taxon>
        <taxon>Spermatophyta</taxon>
        <taxon>Magnoliopsida</taxon>
        <taxon>eudicotyledons</taxon>
        <taxon>Gunneridae</taxon>
        <taxon>Pentapetalae</taxon>
        <taxon>asterids</taxon>
        <taxon>campanulids</taxon>
        <taxon>Asterales</taxon>
        <taxon>Asteraceae</taxon>
        <taxon>Cichorioideae</taxon>
        <taxon>Cichorieae</taxon>
        <taxon>Lactucinae</taxon>
        <taxon>Lactuca</taxon>
    </lineage>
</organism>
<dbReference type="EMBL" id="OX465085">
    <property type="protein sequence ID" value="CAI9303021.1"/>
    <property type="molecule type" value="Genomic_DNA"/>
</dbReference>
<evidence type="ECO:0000313" key="2">
    <source>
        <dbReference type="Proteomes" id="UP001177003"/>
    </source>
</evidence>
<protein>
    <submittedName>
        <fullName evidence="1">Uncharacterized protein</fullName>
    </submittedName>
</protein>
<proteinExistence type="predicted"/>
<accession>A0AA36A1U7</accession>
<name>A0AA36A1U7_LACSI</name>
<gene>
    <name evidence="1" type="ORF">LSALG_LOCUS41481</name>
</gene>
<dbReference type="AlphaFoldDB" id="A0AA36A1U7"/>